<dbReference type="SMART" id="SM00448">
    <property type="entry name" value="REC"/>
    <property type="match status" value="1"/>
</dbReference>
<evidence type="ECO:0000259" key="15">
    <source>
        <dbReference type="PROSITE" id="PS50109"/>
    </source>
</evidence>
<feature type="domain" description="PAS" evidence="17">
    <location>
        <begin position="146"/>
        <end position="188"/>
    </location>
</feature>
<dbReference type="InterPro" id="IPR000700">
    <property type="entry name" value="PAS-assoc_C"/>
</dbReference>
<dbReference type="SMART" id="SM00388">
    <property type="entry name" value="HisKA"/>
    <property type="match status" value="1"/>
</dbReference>
<feature type="modified residue" description="4-aspartylphosphate" evidence="13">
    <location>
        <position position="55"/>
    </location>
</feature>
<evidence type="ECO:0000256" key="5">
    <source>
        <dbReference type="ARBA" id="ARBA00022475"/>
    </source>
</evidence>
<dbReference type="InterPro" id="IPR003661">
    <property type="entry name" value="HisK_dim/P_dom"/>
</dbReference>
<organism evidence="19 20">
    <name type="scientific">Melioribacter roseus (strain DSM 23840 / JCM 17771 / VKM B-2668 / P3M-2)</name>
    <dbReference type="NCBI Taxonomy" id="1191523"/>
    <lineage>
        <taxon>Bacteria</taxon>
        <taxon>Pseudomonadati</taxon>
        <taxon>Ignavibacteriota</taxon>
        <taxon>Ignavibacteria</taxon>
        <taxon>Ignavibacteriales</taxon>
        <taxon>Melioribacteraceae</taxon>
        <taxon>Melioribacter</taxon>
    </lineage>
</organism>
<dbReference type="PROSITE" id="PS50113">
    <property type="entry name" value="PAC"/>
    <property type="match status" value="1"/>
</dbReference>
<dbReference type="Gene3D" id="3.30.450.20">
    <property type="entry name" value="PAS domain"/>
    <property type="match status" value="1"/>
</dbReference>
<dbReference type="InterPro" id="IPR004358">
    <property type="entry name" value="Sig_transdc_His_kin-like_C"/>
</dbReference>
<evidence type="ECO:0000256" key="3">
    <source>
        <dbReference type="ARBA" id="ARBA00004314"/>
    </source>
</evidence>
<accession>I6Z995</accession>
<feature type="domain" description="Response regulatory" evidence="16">
    <location>
        <begin position="6"/>
        <end position="120"/>
    </location>
</feature>
<evidence type="ECO:0000256" key="7">
    <source>
        <dbReference type="ARBA" id="ARBA00022679"/>
    </source>
</evidence>
<dbReference type="InterPro" id="IPR036097">
    <property type="entry name" value="HisK_dim/P_sf"/>
</dbReference>
<dbReference type="Pfam" id="PF13426">
    <property type="entry name" value="PAS_9"/>
    <property type="match status" value="1"/>
</dbReference>
<reference evidence="19 20" key="1">
    <citation type="journal article" date="2013" name="PLoS ONE">
        <title>Genomic analysis of Melioribacter roseus, facultatively anaerobic organotrophic bacterium representing a novel deep lineage within Bacteriodetes/Chlorobi group.</title>
        <authorList>
            <person name="Kadnikov V.V."/>
            <person name="Mardanov A.V."/>
            <person name="Podosokorskaya O.A."/>
            <person name="Gavrilov S.N."/>
            <person name="Kublanov I.V."/>
            <person name="Beletsky A.V."/>
            <person name="Bonch-Osmolovskaya E.A."/>
            <person name="Ravin N.V."/>
        </authorList>
    </citation>
    <scope>NUCLEOTIDE SEQUENCE [LARGE SCALE GENOMIC DNA]</scope>
    <source>
        <strain evidence="20">JCM 17771 / P3M-2</strain>
    </source>
</reference>
<dbReference type="PROSITE" id="PS50112">
    <property type="entry name" value="PAS"/>
    <property type="match status" value="1"/>
</dbReference>
<evidence type="ECO:0000313" key="20">
    <source>
        <dbReference type="Proteomes" id="UP000009011"/>
    </source>
</evidence>
<dbReference type="EC" id="2.7.13.3" evidence="4"/>
<dbReference type="PANTHER" id="PTHR43547">
    <property type="entry name" value="TWO-COMPONENT HISTIDINE KINASE"/>
    <property type="match status" value="1"/>
</dbReference>
<evidence type="ECO:0000256" key="10">
    <source>
        <dbReference type="ARBA" id="ARBA00022840"/>
    </source>
</evidence>
<keyword evidence="20" id="KW-1185">Reference proteome</keyword>
<dbReference type="InterPro" id="IPR001789">
    <property type="entry name" value="Sig_transdc_resp-reg_receiver"/>
</dbReference>
<keyword evidence="9" id="KW-0418">Kinase</keyword>
<dbReference type="eggNOG" id="COG2204">
    <property type="taxonomic scope" value="Bacteria"/>
</dbReference>
<comment type="subcellular location">
    <subcellularLocation>
        <location evidence="2">Cell membrane</location>
    </subcellularLocation>
    <subcellularLocation>
        <location evidence="3">Membrane raft</location>
        <topology evidence="3">Multi-pass membrane protein</topology>
    </subcellularLocation>
</comment>
<dbReference type="Proteomes" id="UP000009011">
    <property type="component" value="Chromosome"/>
</dbReference>
<dbReference type="InterPro" id="IPR003594">
    <property type="entry name" value="HATPase_dom"/>
</dbReference>
<dbReference type="FunFam" id="1.10.287.130:FF:000001">
    <property type="entry name" value="Two-component sensor histidine kinase"/>
    <property type="match status" value="1"/>
</dbReference>
<dbReference type="SUPFAM" id="SSF52172">
    <property type="entry name" value="CheY-like"/>
    <property type="match status" value="1"/>
</dbReference>
<evidence type="ECO:0000256" key="6">
    <source>
        <dbReference type="ARBA" id="ARBA00022553"/>
    </source>
</evidence>
<dbReference type="PRINTS" id="PR00344">
    <property type="entry name" value="BCTRLSENSOR"/>
</dbReference>
<dbReference type="SUPFAM" id="SSF55785">
    <property type="entry name" value="PYP-like sensor domain (PAS domain)"/>
    <property type="match status" value="1"/>
</dbReference>
<dbReference type="eggNOG" id="COG5002">
    <property type="taxonomic scope" value="Bacteria"/>
</dbReference>
<dbReference type="HOGENOM" id="CLU_000445_114_72_10"/>
<name>I6Z995_MELRP</name>
<evidence type="ECO:0000256" key="9">
    <source>
        <dbReference type="ARBA" id="ARBA00022777"/>
    </source>
</evidence>
<dbReference type="Gene3D" id="3.30.565.10">
    <property type="entry name" value="Histidine kinase-like ATPase, C-terminal domain"/>
    <property type="match status" value="1"/>
</dbReference>
<keyword evidence="6 13" id="KW-0597">Phosphoprotein</keyword>
<dbReference type="InterPro" id="IPR036890">
    <property type="entry name" value="HATPase_C_sf"/>
</dbReference>
<dbReference type="SUPFAM" id="SSF55874">
    <property type="entry name" value="ATPase domain of HSP90 chaperone/DNA topoisomerase II/histidine kinase"/>
    <property type="match status" value="1"/>
</dbReference>
<evidence type="ECO:0000256" key="1">
    <source>
        <dbReference type="ARBA" id="ARBA00000085"/>
    </source>
</evidence>
<dbReference type="SMART" id="SM00387">
    <property type="entry name" value="HATPase_c"/>
    <property type="match status" value="1"/>
</dbReference>
<feature type="coiled-coil region" evidence="14">
    <location>
        <begin position="126"/>
        <end position="153"/>
    </location>
</feature>
<dbReference type="Gene3D" id="3.40.50.2300">
    <property type="match status" value="1"/>
</dbReference>
<dbReference type="KEGG" id="mro:MROS_2485"/>
<dbReference type="OrthoDB" id="9781208at2"/>
<evidence type="ECO:0000256" key="2">
    <source>
        <dbReference type="ARBA" id="ARBA00004236"/>
    </source>
</evidence>
<dbReference type="NCBIfam" id="TIGR00229">
    <property type="entry name" value="sensory_box"/>
    <property type="match status" value="1"/>
</dbReference>
<dbReference type="Pfam" id="PF02518">
    <property type="entry name" value="HATPase_c"/>
    <property type="match status" value="1"/>
</dbReference>
<dbReference type="EMBL" id="CP003557">
    <property type="protein sequence ID" value="AFN75715.1"/>
    <property type="molecule type" value="Genomic_DNA"/>
</dbReference>
<evidence type="ECO:0000256" key="14">
    <source>
        <dbReference type="SAM" id="Coils"/>
    </source>
</evidence>
<keyword evidence="5" id="KW-1003">Cell membrane</keyword>
<evidence type="ECO:0000259" key="16">
    <source>
        <dbReference type="PROSITE" id="PS50110"/>
    </source>
</evidence>
<dbReference type="RefSeq" id="WP_014857145.1">
    <property type="nucleotide sequence ID" value="NC_018178.1"/>
</dbReference>
<evidence type="ECO:0000256" key="13">
    <source>
        <dbReference type="PROSITE-ProRule" id="PRU00169"/>
    </source>
</evidence>
<dbReference type="PANTHER" id="PTHR43547:SF2">
    <property type="entry name" value="HYBRID SIGNAL TRANSDUCTION HISTIDINE KINASE C"/>
    <property type="match status" value="1"/>
</dbReference>
<keyword evidence="7" id="KW-0808">Transferase</keyword>
<evidence type="ECO:0000259" key="18">
    <source>
        <dbReference type="PROSITE" id="PS50113"/>
    </source>
</evidence>
<comment type="catalytic activity">
    <reaction evidence="1">
        <text>ATP + protein L-histidine = ADP + protein N-phospho-L-histidine.</text>
        <dbReference type="EC" id="2.7.13.3"/>
    </reaction>
</comment>
<dbReference type="InterPro" id="IPR011006">
    <property type="entry name" value="CheY-like_superfamily"/>
</dbReference>
<evidence type="ECO:0000259" key="17">
    <source>
        <dbReference type="PROSITE" id="PS50112"/>
    </source>
</evidence>
<dbReference type="SUPFAM" id="SSF47384">
    <property type="entry name" value="Homodimeric domain of signal transducing histidine kinase"/>
    <property type="match status" value="1"/>
</dbReference>
<dbReference type="InterPro" id="IPR005467">
    <property type="entry name" value="His_kinase_dom"/>
</dbReference>
<dbReference type="Pfam" id="PF00512">
    <property type="entry name" value="HisKA"/>
    <property type="match status" value="1"/>
</dbReference>
<gene>
    <name evidence="19" type="ordered locus">MROS_2485</name>
</gene>
<keyword evidence="10" id="KW-0067">ATP-binding</keyword>
<dbReference type="Pfam" id="PF00072">
    <property type="entry name" value="Response_reg"/>
    <property type="match status" value="1"/>
</dbReference>
<dbReference type="CDD" id="cd00082">
    <property type="entry name" value="HisKA"/>
    <property type="match status" value="1"/>
</dbReference>
<keyword evidence="14" id="KW-0175">Coiled coil</keyword>
<evidence type="ECO:0000256" key="11">
    <source>
        <dbReference type="ARBA" id="ARBA00023012"/>
    </source>
</evidence>
<dbReference type="STRING" id="1191523.MROS_2485"/>
<evidence type="ECO:0000313" key="19">
    <source>
        <dbReference type="EMBL" id="AFN75715.1"/>
    </source>
</evidence>
<dbReference type="CDD" id="cd00130">
    <property type="entry name" value="PAS"/>
    <property type="match status" value="1"/>
</dbReference>
<dbReference type="PROSITE" id="PS50110">
    <property type="entry name" value="RESPONSE_REGULATORY"/>
    <property type="match status" value="1"/>
</dbReference>
<dbReference type="GO" id="GO:0045121">
    <property type="term" value="C:membrane raft"/>
    <property type="evidence" value="ECO:0007669"/>
    <property type="project" value="UniProtKB-SubCell"/>
</dbReference>
<protein>
    <recommendedName>
        <fullName evidence="4">histidine kinase</fullName>
        <ecNumber evidence="4">2.7.13.3</ecNumber>
    </recommendedName>
</protein>
<feature type="domain" description="PAC" evidence="18">
    <location>
        <begin position="216"/>
        <end position="268"/>
    </location>
</feature>
<dbReference type="GO" id="GO:0005886">
    <property type="term" value="C:plasma membrane"/>
    <property type="evidence" value="ECO:0007669"/>
    <property type="project" value="UniProtKB-SubCell"/>
</dbReference>
<keyword evidence="8" id="KW-0547">Nucleotide-binding</keyword>
<dbReference type="PROSITE" id="PS50109">
    <property type="entry name" value="HIS_KIN"/>
    <property type="match status" value="1"/>
</dbReference>
<feature type="domain" description="Histidine kinase" evidence="15">
    <location>
        <begin position="272"/>
        <end position="491"/>
    </location>
</feature>
<proteinExistence type="predicted"/>
<dbReference type="GO" id="GO:0005524">
    <property type="term" value="F:ATP binding"/>
    <property type="evidence" value="ECO:0007669"/>
    <property type="project" value="UniProtKB-KW"/>
</dbReference>
<dbReference type="GO" id="GO:0000155">
    <property type="term" value="F:phosphorelay sensor kinase activity"/>
    <property type="evidence" value="ECO:0007669"/>
    <property type="project" value="InterPro"/>
</dbReference>
<dbReference type="AlphaFoldDB" id="I6Z995"/>
<sequence length="492" mass="55774">MDEKSKILIVDDENGLRLGTERLLKEEGYHVESASNGEEGIRLGKSIEFDIAIIDLKMPDVDGLTVLKEIKSVHPNTVCFIATAFASYDTAIESTRLGAFGYIPKPFTPEELIYQIEQGVNQRKLILESERLKKEREENLLELANEKSRLNAIIKSINDGILVINKNAELVYYNYAALKFLDLTEIEIGSKILNILPEKVVKTINKLFNSGTFHVKSYSHQIELKPNNELIVEFSTTPIPNSDGSIAGVVLIISNITEYKKIELLKSQFVSMVAHELKAPLAAVQGYLNILIDKSIQLPPEKQEEYIKRSITRLKGLTDLVNDLLDISRIELNTKQREIERIDIREIIENSIQFFELDIKKKNISIETHFDENLPAIDADYNEISRVVTNLLSNAIKYNRTNGKIFIDLYKSHNYLVLKIGDTGIGLKPEEKTKLFNEFYRAKNEMTRDISGTGLGLSIVKKIVDSYHGKIEVESEFGKGTTFIINLPINIK</sequence>
<dbReference type="Gene3D" id="1.10.287.130">
    <property type="match status" value="1"/>
</dbReference>
<dbReference type="FunFam" id="3.30.565.10:FF:000023">
    <property type="entry name" value="PAS domain-containing sensor histidine kinase"/>
    <property type="match status" value="1"/>
</dbReference>
<dbReference type="InterPro" id="IPR000014">
    <property type="entry name" value="PAS"/>
</dbReference>
<keyword evidence="12" id="KW-0472">Membrane</keyword>
<dbReference type="InterPro" id="IPR035965">
    <property type="entry name" value="PAS-like_dom_sf"/>
</dbReference>
<evidence type="ECO:0000256" key="12">
    <source>
        <dbReference type="ARBA" id="ARBA00023136"/>
    </source>
</evidence>
<evidence type="ECO:0000256" key="4">
    <source>
        <dbReference type="ARBA" id="ARBA00012438"/>
    </source>
</evidence>
<evidence type="ECO:0000256" key="8">
    <source>
        <dbReference type="ARBA" id="ARBA00022741"/>
    </source>
</evidence>
<keyword evidence="11" id="KW-0902">Two-component regulatory system</keyword>